<keyword evidence="3" id="KW-1185">Reference proteome</keyword>
<gene>
    <name evidence="2" type="ORF">HBN54_000855</name>
</gene>
<evidence type="ECO:0000313" key="2">
    <source>
        <dbReference type="EMBL" id="NKI88268.1"/>
    </source>
</evidence>
<name>A0ABX1HHL8_9BACT</name>
<feature type="transmembrane region" description="Helical" evidence="1">
    <location>
        <begin position="54"/>
        <end position="74"/>
    </location>
</feature>
<feature type="transmembrane region" description="Helical" evidence="1">
    <location>
        <begin position="81"/>
        <end position="103"/>
    </location>
</feature>
<dbReference type="RefSeq" id="WP_168671916.1">
    <property type="nucleotide sequence ID" value="NZ_JAAVTK010000002.1"/>
</dbReference>
<evidence type="ECO:0008006" key="4">
    <source>
        <dbReference type="Google" id="ProtNLM"/>
    </source>
</evidence>
<accession>A0ABX1HHL8</accession>
<reference evidence="2 3" key="1">
    <citation type="submission" date="2020-03" db="EMBL/GenBank/DDBJ databases">
        <title>Genomic Encyclopedia of Type Strains, Phase IV (KMG-V): Genome sequencing to study the core and pangenomes of soil and plant-associated prokaryotes.</title>
        <authorList>
            <person name="Whitman W."/>
        </authorList>
    </citation>
    <scope>NUCLEOTIDE SEQUENCE [LARGE SCALE GENOMIC DNA]</scope>
    <source>
        <strain evidence="2 3">1B</strain>
    </source>
</reference>
<dbReference type="EMBL" id="JAAVTK010000002">
    <property type="protein sequence ID" value="NKI88268.1"/>
    <property type="molecule type" value="Genomic_DNA"/>
</dbReference>
<evidence type="ECO:0000313" key="3">
    <source>
        <dbReference type="Proteomes" id="UP000717634"/>
    </source>
</evidence>
<organism evidence="2 3">
    <name type="scientific">Hymenobacter artigasi</name>
    <dbReference type="NCBI Taxonomy" id="2719616"/>
    <lineage>
        <taxon>Bacteria</taxon>
        <taxon>Pseudomonadati</taxon>
        <taxon>Bacteroidota</taxon>
        <taxon>Cytophagia</taxon>
        <taxon>Cytophagales</taxon>
        <taxon>Hymenobacteraceae</taxon>
        <taxon>Hymenobacter</taxon>
    </lineage>
</organism>
<protein>
    <recommendedName>
        <fullName evidence="4">DUF805 domain-containing protein</fullName>
    </recommendedName>
</protein>
<feature type="transmembrane region" description="Helical" evidence="1">
    <location>
        <begin position="115"/>
        <end position="138"/>
    </location>
</feature>
<sequence length="159" mass="16461">MPTAPAAIAPPWDITYTIWGRSALLNTGIYGAVCVFAGGGGGVGLALLTGLISAIISLPAIVVLRWLLPIVLAIKSRQWRITGVLGFVTLLYLVLAIPVSMALSVGSDDANPVQLTWSATAFVLAFTSPCLAGTLIAAGHTCRTLLFRPDSLVSNAANT</sequence>
<keyword evidence="1" id="KW-1133">Transmembrane helix</keyword>
<feature type="transmembrane region" description="Helical" evidence="1">
    <location>
        <begin position="29"/>
        <end position="48"/>
    </location>
</feature>
<proteinExistence type="predicted"/>
<comment type="caution">
    <text evidence="2">The sequence shown here is derived from an EMBL/GenBank/DDBJ whole genome shotgun (WGS) entry which is preliminary data.</text>
</comment>
<evidence type="ECO:0000256" key="1">
    <source>
        <dbReference type="SAM" id="Phobius"/>
    </source>
</evidence>
<dbReference type="Proteomes" id="UP000717634">
    <property type="component" value="Unassembled WGS sequence"/>
</dbReference>
<keyword evidence="1" id="KW-0472">Membrane</keyword>
<keyword evidence="1" id="KW-0812">Transmembrane</keyword>